<evidence type="ECO:0000313" key="2">
    <source>
        <dbReference type="EMBL" id="BBO86621.1"/>
    </source>
</evidence>
<protein>
    <recommendedName>
        <fullName evidence="1">Helix-turn-helix domain-containing protein</fullName>
    </recommendedName>
</protein>
<name>A0A5K8A2E9_9BACT</name>
<proteinExistence type="predicted"/>
<dbReference type="EMBL" id="AP021876">
    <property type="protein sequence ID" value="BBO86621.1"/>
    <property type="molecule type" value="Genomic_DNA"/>
</dbReference>
<evidence type="ECO:0000313" key="3">
    <source>
        <dbReference type="Proteomes" id="UP000425960"/>
    </source>
</evidence>
<dbReference type="InterPro" id="IPR041657">
    <property type="entry name" value="HTH_17"/>
</dbReference>
<reference evidence="2 3" key="1">
    <citation type="submission" date="2019-11" db="EMBL/GenBank/DDBJ databases">
        <title>Comparative genomics of hydrocarbon-degrading Desulfosarcina strains.</title>
        <authorList>
            <person name="Watanabe M."/>
            <person name="Kojima H."/>
            <person name="Fukui M."/>
        </authorList>
    </citation>
    <scope>NUCLEOTIDE SEQUENCE [LARGE SCALE GENOMIC DNA]</scope>
    <source>
        <strain evidence="2 3">28bB2T</strain>
    </source>
</reference>
<dbReference type="RefSeq" id="WP_155325845.1">
    <property type="nucleotide sequence ID" value="NZ_AP021876.1"/>
</dbReference>
<feature type="domain" description="Helix-turn-helix" evidence="1">
    <location>
        <begin position="4"/>
        <end position="53"/>
    </location>
</feature>
<accession>A0A5K8A2E9</accession>
<sequence>MGKLLTEKQVAERLGFHVQTLRNHRFEGRGVPYCKIGRAVRYDENDVIAFIEASKVQPAER</sequence>
<dbReference type="InterPro" id="IPR036388">
    <property type="entry name" value="WH-like_DNA-bd_sf"/>
</dbReference>
<organism evidence="2 3">
    <name type="scientific">Desulfosarcina ovata subsp. sediminis</name>
    <dbReference type="NCBI Taxonomy" id="885957"/>
    <lineage>
        <taxon>Bacteria</taxon>
        <taxon>Pseudomonadati</taxon>
        <taxon>Thermodesulfobacteriota</taxon>
        <taxon>Desulfobacteria</taxon>
        <taxon>Desulfobacterales</taxon>
        <taxon>Desulfosarcinaceae</taxon>
        <taxon>Desulfosarcina</taxon>
    </lineage>
</organism>
<dbReference type="Gene3D" id="1.10.10.10">
    <property type="entry name" value="Winged helix-like DNA-binding domain superfamily/Winged helix DNA-binding domain"/>
    <property type="match status" value="1"/>
</dbReference>
<gene>
    <name evidence="2" type="ORF">DSCO28_71870</name>
</gene>
<dbReference type="KEGG" id="dov:DSCO28_71870"/>
<dbReference type="InterPro" id="IPR009061">
    <property type="entry name" value="DNA-bd_dom_put_sf"/>
</dbReference>
<evidence type="ECO:0000259" key="1">
    <source>
        <dbReference type="Pfam" id="PF12728"/>
    </source>
</evidence>
<dbReference type="AlphaFoldDB" id="A0A5K8A2E9"/>
<dbReference type="Pfam" id="PF12728">
    <property type="entry name" value="HTH_17"/>
    <property type="match status" value="1"/>
</dbReference>
<dbReference type="SUPFAM" id="SSF46955">
    <property type="entry name" value="Putative DNA-binding domain"/>
    <property type="match status" value="1"/>
</dbReference>
<dbReference type="Proteomes" id="UP000425960">
    <property type="component" value="Chromosome"/>
</dbReference>